<reference evidence="2" key="1">
    <citation type="journal article" date="2017" name="Nat. Commun.">
        <title>The asparagus genome sheds light on the origin and evolution of a young Y chromosome.</title>
        <authorList>
            <person name="Harkess A."/>
            <person name="Zhou J."/>
            <person name="Xu C."/>
            <person name="Bowers J.E."/>
            <person name="Van der Hulst R."/>
            <person name="Ayyampalayam S."/>
            <person name="Mercati F."/>
            <person name="Riccardi P."/>
            <person name="McKain M.R."/>
            <person name="Kakrana A."/>
            <person name="Tang H."/>
            <person name="Ray J."/>
            <person name="Groenendijk J."/>
            <person name="Arikit S."/>
            <person name="Mathioni S.M."/>
            <person name="Nakano M."/>
            <person name="Shan H."/>
            <person name="Telgmann-Rauber A."/>
            <person name="Kanno A."/>
            <person name="Yue Z."/>
            <person name="Chen H."/>
            <person name="Li W."/>
            <person name="Chen Y."/>
            <person name="Xu X."/>
            <person name="Zhang Y."/>
            <person name="Luo S."/>
            <person name="Chen H."/>
            <person name="Gao J."/>
            <person name="Mao Z."/>
            <person name="Pires J.C."/>
            <person name="Luo M."/>
            <person name="Kudrna D."/>
            <person name="Wing R.A."/>
            <person name="Meyers B.C."/>
            <person name="Yi K."/>
            <person name="Kong H."/>
            <person name="Lavrijsen P."/>
            <person name="Sunseri F."/>
            <person name="Falavigna A."/>
            <person name="Ye Y."/>
            <person name="Leebens-Mack J.H."/>
            <person name="Chen G."/>
        </authorList>
    </citation>
    <scope>NUCLEOTIDE SEQUENCE [LARGE SCALE GENOMIC DNA]</scope>
    <source>
        <strain evidence="2">cv. DH0086</strain>
    </source>
</reference>
<organism evidence="1 2">
    <name type="scientific">Asparagus officinalis</name>
    <name type="common">Garden asparagus</name>
    <dbReference type="NCBI Taxonomy" id="4686"/>
    <lineage>
        <taxon>Eukaryota</taxon>
        <taxon>Viridiplantae</taxon>
        <taxon>Streptophyta</taxon>
        <taxon>Embryophyta</taxon>
        <taxon>Tracheophyta</taxon>
        <taxon>Spermatophyta</taxon>
        <taxon>Magnoliopsida</taxon>
        <taxon>Liliopsida</taxon>
        <taxon>Asparagales</taxon>
        <taxon>Asparagaceae</taxon>
        <taxon>Asparagoideae</taxon>
        <taxon>Asparagus</taxon>
    </lineage>
</organism>
<name>A0A5P1EH81_ASPOF</name>
<protein>
    <submittedName>
        <fullName evidence="1">Uncharacterized protein</fullName>
    </submittedName>
</protein>
<evidence type="ECO:0000313" key="2">
    <source>
        <dbReference type="Proteomes" id="UP000243459"/>
    </source>
</evidence>
<sequence>MLLLLLGGDERGVGIVIGIEGLVDSLSAFFEAGLAGDLDRDPAQDHGRYGDHCACDCCHFFPLVIPFFAGIDVTFSLTSDPFLCWPYGACTVNTDAK</sequence>
<dbReference type="AlphaFoldDB" id="A0A5P1EH81"/>
<keyword evidence="2" id="KW-1185">Reference proteome</keyword>
<gene>
    <name evidence="1" type="ORF">A4U43_C07F34140</name>
</gene>
<dbReference type="EMBL" id="CM007387">
    <property type="protein sequence ID" value="ONK65144.1"/>
    <property type="molecule type" value="Genomic_DNA"/>
</dbReference>
<proteinExistence type="predicted"/>
<accession>A0A5P1EH81</accession>
<dbReference type="Proteomes" id="UP000243459">
    <property type="component" value="Chromosome 7"/>
</dbReference>
<evidence type="ECO:0000313" key="1">
    <source>
        <dbReference type="EMBL" id="ONK65144.1"/>
    </source>
</evidence>
<dbReference type="Gramene" id="ONK65144">
    <property type="protein sequence ID" value="ONK65144"/>
    <property type="gene ID" value="A4U43_C07F34140"/>
</dbReference>